<feature type="region of interest" description="Disordered" evidence="17">
    <location>
        <begin position="1039"/>
        <end position="1059"/>
    </location>
</feature>
<feature type="region of interest" description="Disordered" evidence="17">
    <location>
        <begin position="4089"/>
        <end position="4113"/>
    </location>
</feature>
<feature type="compositionally biased region" description="Polar residues" evidence="17">
    <location>
        <begin position="716"/>
        <end position="726"/>
    </location>
</feature>
<dbReference type="InterPro" id="IPR057494">
    <property type="entry name" value="Rossman_Mical"/>
</dbReference>
<dbReference type="EC" id="1.14.13.225" evidence="4"/>
<keyword evidence="6" id="KW-0285">Flavoprotein</keyword>
<feature type="compositionally biased region" description="Basic and acidic residues" evidence="17">
    <location>
        <begin position="962"/>
        <end position="981"/>
    </location>
</feature>
<feature type="compositionally biased region" description="Basic and acidic residues" evidence="17">
    <location>
        <begin position="2938"/>
        <end position="2958"/>
    </location>
</feature>
<feature type="region of interest" description="Disordered" evidence="17">
    <location>
        <begin position="4413"/>
        <end position="4525"/>
    </location>
</feature>
<feature type="compositionally biased region" description="Polar residues" evidence="17">
    <location>
        <begin position="4449"/>
        <end position="4465"/>
    </location>
</feature>
<feature type="region of interest" description="Disordered" evidence="17">
    <location>
        <begin position="3302"/>
        <end position="3343"/>
    </location>
</feature>
<dbReference type="Gene3D" id="2.10.110.10">
    <property type="entry name" value="Cysteine Rich Protein"/>
    <property type="match status" value="1"/>
</dbReference>
<feature type="compositionally biased region" description="Basic and acidic residues" evidence="17">
    <location>
        <begin position="3049"/>
        <end position="3076"/>
    </location>
</feature>
<dbReference type="EnsemblMetazoa" id="MDOA000367-RB">
    <property type="protein sequence ID" value="MDOA000367-PB"/>
    <property type="gene ID" value="MDOA000367"/>
</dbReference>
<evidence type="ECO:0000256" key="3">
    <source>
        <dbReference type="ARBA" id="ARBA00008223"/>
    </source>
</evidence>
<dbReference type="STRING" id="7370.A0A1I8M1T2"/>
<evidence type="ECO:0000256" key="12">
    <source>
        <dbReference type="ARBA" id="ARBA00023033"/>
    </source>
</evidence>
<feature type="compositionally biased region" description="Acidic residues" evidence="17">
    <location>
        <begin position="1251"/>
        <end position="1276"/>
    </location>
</feature>
<feature type="compositionally biased region" description="Acidic residues" evidence="17">
    <location>
        <begin position="3305"/>
        <end position="3314"/>
    </location>
</feature>
<feature type="compositionally biased region" description="Polar residues" evidence="17">
    <location>
        <begin position="4860"/>
        <end position="4871"/>
    </location>
</feature>
<dbReference type="PROSITE" id="PS50023">
    <property type="entry name" value="LIM_DOMAIN_2"/>
    <property type="match status" value="1"/>
</dbReference>
<evidence type="ECO:0000256" key="16">
    <source>
        <dbReference type="SAM" id="Coils"/>
    </source>
</evidence>
<evidence type="ECO:0000256" key="11">
    <source>
        <dbReference type="ARBA" id="ARBA00023002"/>
    </source>
</evidence>
<feature type="compositionally biased region" description="Low complexity" evidence="17">
    <location>
        <begin position="4488"/>
        <end position="4506"/>
    </location>
</feature>
<feature type="compositionally biased region" description="Low complexity" evidence="17">
    <location>
        <begin position="1398"/>
        <end position="1407"/>
    </location>
</feature>
<feature type="compositionally biased region" description="Low complexity" evidence="17">
    <location>
        <begin position="5496"/>
        <end position="5515"/>
    </location>
</feature>
<feature type="compositionally biased region" description="Polar residues" evidence="17">
    <location>
        <begin position="2907"/>
        <end position="2922"/>
    </location>
</feature>
<feature type="region of interest" description="Disordered" evidence="17">
    <location>
        <begin position="1179"/>
        <end position="1454"/>
    </location>
</feature>
<dbReference type="InterPro" id="IPR050540">
    <property type="entry name" value="F-actin_Monoox_Mical"/>
</dbReference>
<accession>A0A1I8M1T2</accession>
<dbReference type="VEuPathDB" id="VectorBase:MDOA000367"/>
<feature type="compositionally biased region" description="Basic and acidic residues" evidence="17">
    <location>
        <begin position="1810"/>
        <end position="1825"/>
    </location>
</feature>
<feature type="compositionally biased region" description="Gly residues" evidence="17">
    <location>
        <begin position="4681"/>
        <end position="4695"/>
    </location>
</feature>
<feature type="region of interest" description="Disordered" evidence="17">
    <location>
        <begin position="4592"/>
        <end position="4623"/>
    </location>
</feature>
<sequence length="5527" mass="612968">MDMFGNYFEWLGEEVPQAPVIYNCTVTCMSRSAHQRQQQKLQQQQQQLLAQQMADNEAAAAAAEMFDYFCVATTMRQILGLHRQMCDVIGLRPAPLNEFYPKLKAKVRSWKAQALWKKFDARAAHRAYAKGNACTGTRVLVIGAGPCGLRTAIEAQLLGAKVVVVEKRDRISRNNVLHLWPFVITDLRNLGAKKFYGKFCAGSIDHISIRQLQCILLKVALLLGVEVHEGVSFERTIEPSGDGCGWRAQVSPSDHAVSHYEFDVLIGADGKRNTLEGFKRKEFRGKLAIAITANFINKKTEAEAKAEEISGVAFIFNQSFFKELYHTTGIDLENIVYYKDETHYFVMTAKKHSLIDKGVIIQDFADPAELLAPVNVNTEKLLDYAREAAEFSTKYQMPNLEFAVNHYGKPDVAMFDFTSMFAAETSCRVIVRHGFRLLQCLVGDSLLEPFWPTGSGCARGFLSSMDAAYAIKLWSNPANSTLGVLAQRESIYRLLGQTTPENLQRDTGSYTVDPATRYPNLNRTSVNVWQVKHLIDTDDKSILEQTFMDTNALQVTQVDTPVRRKRRSGDSMPLSTVLLRWICAQLHAYEFTKDLKEVSDVFTNGKVLCALINRYRPDLVDFNAIKDLSPIEMNDLAFKILDKELHIPRIMTGKDSIQLNNVESKVWLSYLEQICEVFRGEIPHVKHPKIDFSDLREKYRINYTNVQPDFSKLLQMSSNKQKSKSPIQGDAVDVPQGGGAAAAAALSSTVQRRSVLDEEKLKRQRRHELLLATGNNAANAAAAGGAGNIAQTDTPRRAKKRRSAEKAANIEERQKRLQEIEQNRQDRMSKRRQQRYQQTQNFYKSLHMLQANILLREADENTPFEDYSIFMYRQQAPEFNDRVKELERKLLYPDRERSDIPSAVPRSNADEQFSDRIKSMEQRITSSFRGNDKKPKDLMRAIGKIDSNDWNVREIEKKIEQSKKTEVHGPKGREKVPKWSREQFQARQHKMAKPTRQDSAEEKFKEIDQTLKILDKQLKEGNVLEPGKVASIAGQFVKRDVSEEKNPPPPSNTATKSSTKVALAFKKQAASEKCHFCRQTVYLMEKLQTENLIMHRGCLKCHHCHTNLRLGAYAFDRDDPNGRFYCTQHFRLPAKPTRPVVRKPGQRKSTGHPNEQAAAAAAAASAATAENRLKVEQDLTLNSESGEEPKTPEKRGPVDNVSKMELLERGQTPERIEFENTDAMSDGEPSEEHIIDEHEWSGRNFLPESNNDSESDLTSSDESDTDSESDMFEEANDSPLGAQTLQLASEWIGKQNYTDSDDSDDFYDSSEGLADDGKDDTEGEEFAKARELRREEVRLPPLPPNLPTDTETENKSINETNENETTIKDKENNEINTQKAEEKDTTSLGGGEGENSKDNNSNIINKSQDNEGNLLEVVPDLIKRKDSAGSDQSFKSTTSSIIMPLNNGLDSSPVKTTKADIEKLEQNSDSKLSKEIDAISAKLYNLSNVVKMNKDLDTIAKENMIQSDILKKLSMKEKWLADNKASEKNPAEGKNKFEEKLNKFKDDLAAKAKFLEQQTTASSSTTANQTNPYAPKSQFKDVLKKPGDNKTELENKLPEKGPQKPAMDSREVLAQIKELINKENEQLKANNKKPLSRTNSLKGGNSANKSPQLSKSTKSSADVNTKMEIENILGIVKNIEISKTTPHKAKETPSQDETSKDMGKMLYKIETKFSPKPNRRLTEKLKEIETKNFSGTLDSIKSQMETPTISTQHVPANVDLSKYFPNQQQRKDSTSNVNKNQKSLQEVDLSKYFPTSPAPQRRSSVVTVADRLKKSQTEKALDSKANKPSAPKRQASMTSGTSGKDFSLKDNQMDGAVDIEKMKAKVVATANVSTKPKVGGVGISTSTTTTTAPAAKTITTTTATAVAAPGKKGKNVKIIKKIVRKGSLKKTPAAKKSLIARDEDDLILDEILHSDEMRSPSLEYQQLFQEERSPSDDLSDKIEHILEETGIDLGLKKKSSSSPSMNRKKLLKAKSFGEGELPLQRKNSMLGNKDVRQSPNKEEGDLPSGVQNILKRFESMSSVPNSSEPNFKLRRMESTTSNLNKSKESIVSRESDSFSDLEKTMEYLKSEWRNEATNFLQKKRSDFQKTHTIHKNPTKAEVEVVTTNGPDHNVFSNSKYTKFFGFKQKSPERAKVQLKTPQRKVDKSPEKRKSPLKKKLHKSPEKKIKKPSPSPPKEIVKKEAPQKPIVYASLEELALIRVSEDLSKTKEMAQEVNKDTKANSGDNLRGTLGNKENMEEVDSKASKEDIQSLNSQLNKDVERDTMSPKEQEKLKSQSITPPEPATKATSDSNMSSHQNNENQTQTLVDAGTPGNRPYKQSISIELKPPASNNGESESAPTTKPGLKSNSINFELKTAGDSQTSPTTNAFNEEATQNENHNNNVHSKPHLASVALSKNEAQNIDLKPTADAIVSASSSPTEVAVTPPPKRPLVEDIRNLPKTGCDKSLSGSRRSSLASLQSRRQSNVSMGGEITIDNLDSLLDPSDLLEDKSILLNEHYDEDSLCTSISKSPSVAPITVQMRGSSEDDSIDNLFSQFSDEMLVNVEFDSNDELIEIIPVNEEIPLDSVKTPPRLDVPLQLPRSDNNFPCRPKRRQKSKSSSSDSTPPLAPQRLKKKLSKLSPTNMPPSVQEVMQVVCKSREVEPEKPLEANKPLRFPRLIDEDEVLIEDSPIASKLFTHDIYNKDPSITKISGSRGSLAVEEENTPSTQQVPSIQISANIVNDGFGYGPNRQPENVTEFTKVLKPIEKEVPEETVEDQIDTVNKELPNDEKNTDLKAKAPSLEWNMEMLPNSPMPKHKTLPKHLQKPDSMESLTETEKTSDWNMEMLPRSPMPQRKFKEELKENPPREKEEKTPRRDSNSLLKEKSPTSSIKLLNTIDLTTEGSEKRLIEEFELERRQALIQRDKDYNVNEKPIEMKPPRKGSGSSSGSGNSPKTATPINSSSFMPKQSPRGSRRSSVQSSTGNRGGTPPMTKPLEIPSPAQTEQSSRRSSFAFIELLDNKPVIAPMPKKLDLPKLEDEKLQPDNLKGEVAEDIKNRPWPKPQNEEPEEEEGQNEEDDETSKPVEYANLMEANANGPKRQWPDGRTIFEKNKNHKGPLKPRSETPELSRNANELDWEAMGKPASKSITDLSKVSLPYGSNYSLATASTAPATTRAPLSMSSNESEYDMPRYNKSSTPQRPARHQRPTATGSTTLASSGSMDASTQLLLERSKRLHDRKRDFVNERVVERNPYMKEVIAAERRNSLGGGGGVGGGDTYYNSKYYDSADDDDDDGDLPTRYRSRPYTTSGTTRFPSSRTLGRSYNTSSYDYVPSYADTSSSLYGSSRRLPTVAPISSSYSSYKSPYSGVGYGGRSSYLNDFSSSRHSPSSHYRERGGAGTGIGGDDSCVIFSNQQPTPYLLKPINQSQALSFDELPSSTPPLSSPLLLLLLLLSLPNRSRFKQEERAGEIVLNVLILKLHWVRSLKVQSDTETSTSDELEHNSATEISTDSEFDNDELIRSAPKIFIDDTHLRKPTKVQVKSTVIPPNTIQKYNSGSNIPQYRGGMVSATGIGTSGPYLAKYQTPQQQLQQQQQQQQNTPQIPQFKPLVQVDPSLLTSNRTPLQNPRPGDYLLNKTASTEGIASKKSLELKKRYLLGEPANGNKIQKSGSTSVLDSRIRSFQSNISECQKLLNPSNEISPSMKTFLDRTKLGEKTNTNELMRSATNNILNDLKVEITIQKASSTASTDNEKENVYVNNKNELNKCMEYSETVNAALLDTMAGKRSSANTTPTNNKSILETIDLTTPEKEVERDKSDSNKVIDLTGDSPEQKSNRTIVEEGEIKPPDVSKDVKQVIPDILGHIGESQLSPMAENMGDKTPTQQDEHSMEKEDAPEKEHMQEDNEVEDVQIEVPNIEWNTHKEGNLSCSSSNSSCSSHSSSLEDIEHFILESTTSPETHNSAIAMVSSSSGGNHQVPRLEVHDTSGTLMQIDSLMIIDGKYIGDPEDLKYMELPKGVTLPEEAAVKTIELEHLDDEKDHETEHEPVTATPEPVETTVIEVGAKTSTDEVQEIESEADAIPPPLPETGPPLPEKGPPKVKPSMLKFDTKNENKIESLKNLPLILDSGTVEHTKAVKPKSLNLTSAHKSMESPVTSPLIDMDKTPTGDLLSRGSDSETEPTGTAQILTETELSDWTADDCISENFVELDYANRSSRSSKGSKGHKKSKRKGSVESMGGRLPSTNEVMQELAKAVAPVAEFEGILKSIDLDDIEFMDTGSEDESSGTEPHSATNTALLRNRGYMEFVDQEKTPKHVATKTAATALDLCKPIAVKRDERLGVDYIEQGAYIMHPEDANKTPVNETSKHVMSSSGVMSQSLTDSSTINDLEDDSVNSQIHISSTTSASSRQGGNKSANTAATTSFTTTTTEESEALTVVSSPLDSSPHTRNSASGHKRDYLVDGSGSTPSSTDRAPKSSQSTSCTNSATTSSKNTPPRQSSKDSPPLAPGDRRSNDELSYEEYVRALQQKIVQISTTARGDSLEAKKQRRKSSKGEASLNQQTSVIDNTTMTAVMPPTNLSLDPSEESHKTIGQDGAPEPTQLHSTATAAQKKVPEIPTLTSKLEEITKERTKQKDLIHDLVMDKLQSKKQLNAEKRLHRSRQRSIMTSGLGGTAGGSGTGCGYSSGSSLSPTPKLAAANSTTDTNCTNQAHYHVSTASLNPTSPSARTAAATQRFLSNSSSFKENHPTTTSYVSPYGGMEALSPIRANAYKMQRPFSEHLEGEQFKDFEQRYKLNKTPSFAYGSAQKAAVATQQPVGSSTPIPPLRQNRGKHGNGQHNVDGNVETPANKDSNFSTSTENLRSEARARARLKSNSELGLSPEEKMQLLRKRIQNEYSSSNSNNGAKQVSATPSGGYERQTSLRDSKMNTSKSVNDLAYQMGVSAGGSGKPDSVKVLANAKTDFTSDPNILLSSMQQQQQQHQQLHEKPIAGTKKLNRRAKDPERRKSLIQSLSNFFHMGQNNKENKSTTTTSDVNSAQPEQTGTGASGSSHGTPTSSSSGIDNVLSRFRISPKSKEKSRSCIELREIYIGDKDKDDYSSYTTDSPTRRLRTSSMSMAALSCYECPRQQQQSSQQHHHHHHHHHSSSQDALTRSHCTPPTHHYSHNQLNNLNFGGGSPKHKITTNSGSNNCLQRIYSSNNGQHQNIHHQQQQQHHQQRKDTRSSHHTTSPSAKKSSSSSALAFSSSSPQLCVHKSQSMTNASHNAAAAVGSPSSPVTYDDQIPPPIPPLPLNYQRSDDESYTNETRDQKKQRAISKAVRQAELKRLRIAQEIQREQEEIEVQLKELETRGVLIEKALRGEEQTLENLESGNNIGSNDEKLLKELLEIWRNITQLKKRDEELGIRQQELQLEHRHAQLKEELNMRLSCNKLDKSSADVAAEGAILNEMLEIVAKRAALRPSSSQHDLAATTDLLKGTTSTGSGGGVVAADLASGSSSSKIQLSTSSRGQSNDTEESNI</sequence>
<feature type="region of interest" description="Disordered" evidence="17">
    <location>
        <begin position="962"/>
        <end position="1001"/>
    </location>
</feature>
<dbReference type="PANTHER" id="PTHR23167">
    <property type="entry name" value="CALPONIN HOMOLOGY DOMAIN-CONTAINING PROTEIN DDB_G0272472-RELATED"/>
    <property type="match status" value="1"/>
</dbReference>
<feature type="region of interest" description="Disordered" evidence="17">
    <location>
        <begin position="2606"/>
        <end position="2667"/>
    </location>
</feature>
<dbReference type="Pfam" id="PF25413">
    <property type="entry name" value="Rossman_Mical"/>
    <property type="match status" value="1"/>
</dbReference>
<feature type="compositionally biased region" description="Basic and acidic residues" evidence="17">
    <location>
        <begin position="1578"/>
        <end position="1611"/>
    </location>
</feature>
<dbReference type="GO" id="GO:0120501">
    <property type="term" value="F:F-actin monooxygenase activity"/>
    <property type="evidence" value="ECO:0007669"/>
    <property type="project" value="UniProtKB-EC"/>
</dbReference>
<feature type="region of interest" description="Disordered" evidence="17">
    <location>
        <begin position="3802"/>
        <end position="3849"/>
    </location>
</feature>
<protein>
    <recommendedName>
        <fullName evidence="4">F-actin monooxygenase</fullName>
        <ecNumber evidence="4">1.14.13.225</ecNumber>
    </recommendedName>
</protein>
<dbReference type="InterPro" id="IPR036188">
    <property type="entry name" value="FAD/NAD-bd_sf"/>
</dbReference>
<evidence type="ECO:0000256" key="13">
    <source>
        <dbReference type="ARBA" id="ARBA00023038"/>
    </source>
</evidence>
<dbReference type="Gene3D" id="1.10.418.10">
    <property type="entry name" value="Calponin-like domain"/>
    <property type="match status" value="1"/>
</dbReference>
<evidence type="ECO:0000256" key="15">
    <source>
        <dbReference type="ARBA" id="ARBA00049522"/>
    </source>
</evidence>
<feature type="compositionally biased region" description="Basic and acidic residues" evidence="17">
    <location>
        <begin position="3120"/>
        <end position="3131"/>
    </location>
</feature>
<comment type="cofactor">
    <cofactor evidence="1">
        <name>FAD</name>
        <dbReference type="ChEBI" id="CHEBI:57692"/>
    </cofactor>
</comment>
<feature type="region of interest" description="Disordered" evidence="17">
    <location>
        <begin position="4160"/>
        <end position="4204"/>
    </location>
</feature>
<feature type="region of interest" description="Disordered" evidence="17">
    <location>
        <begin position="3508"/>
        <end position="3528"/>
    </location>
</feature>
<keyword evidence="11" id="KW-0560">Oxidoreductase</keyword>
<feature type="region of interest" description="Disordered" evidence="17">
    <location>
        <begin position="4985"/>
        <end position="5015"/>
    </location>
</feature>
<dbReference type="SMART" id="SM00132">
    <property type="entry name" value="LIM"/>
    <property type="match status" value="1"/>
</dbReference>
<reference evidence="18" key="1">
    <citation type="submission" date="2020-05" db="UniProtKB">
        <authorList>
            <consortium name="EnsemblMetazoa"/>
        </authorList>
    </citation>
    <scope>IDENTIFICATION</scope>
    <source>
        <strain evidence="18">Aabys</strain>
    </source>
</reference>
<feature type="region of interest" description="Disordered" evidence="17">
    <location>
        <begin position="4549"/>
        <end position="4580"/>
    </location>
</feature>
<feature type="compositionally biased region" description="Low complexity" evidence="17">
    <location>
        <begin position="3189"/>
        <end position="3198"/>
    </location>
</feature>
<keyword evidence="14" id="KW-0009">Actin-binding</keyword>
<feature type="compositionally biased region" description="Polar residues" evidence="17">
    <location>
        <begin position="2327"/>
        <end position="2347"/>
    </location>
</feature>
<feature type="compositionally biased region" description="Basic and acidic residues" evidence="17">
    <location>
        <begin position="1365"/>
        <end position="1385"/>
    </location>
</feature>
<feature type="compositionally biased region" description="Basic and acidic residues" evidence="17">
    <location>
        <begin position="2276"/>
        <end position="2290"/>
    </location>
</feature>
<evidence type="ECO:0000256" key="4">
    <source>
        <dbReference type="ARBA" id="ARBA00012709"/>
    </source>
</evidence>
<feature type="compositionally biased region" description="Basic residues" evidence="17">
    <location>
        <begin position="4233"/>
        <end position="4244"/>
    </location>
</feature>
<feature type="compositionally biased region" description="Basic and acidic residues" evidence="17">
    <location>
        <begin position="1187"/>
        <end position="1197"/>
    </location>
</feature>
<feature type="region of interest" description="Disordered" evidence="17">
    <location>
        <begin position="1995"/>
        <end position="2048"/>
    </location>
</feature>
<proteinExistence type="inferred from homology"/>
<feature type="compositionally biased region" description="Polar residues" evidence="17">
    <location>
        <begin position="5193"/>
        <end position="5211"/>
    </location>
</feature>
<keyword evidence="8" id="KW-0274">FAD</keyword>
<evidence type="ECO:0000256" key="2">
    <source>
        <dbReference type="ARBA" id="ARBA00004496"/>
    </source>
</evidence>
<dbReference type="GO" id="GO:0003779">
    <property type="term" value="F:actin binding"/>
    <property type="evidence" value="ECO:0007669"/>
    <property type="project" value="UniProtKB-KW"/>
</dbReference>
<organism evidence="18">
    <name type="scientific">Musca domestica</name>
    <name type="common">House fly</name>
    <dbReference type="NCBI Taxonomy" id="7370"/>
    <lineage>
        <taxon>Eukaryota</taxon>
        <taxon>Metazoa</taxon>
        <taxon>Ecdysozoa</taxon>
        <taxon>Arthropoda</taxon>
        <taxon>Hexapoda</taxon>
        <taxon>Insecta</taxon>
        <taxon>Pterygota</taxon>
        <taxon>Neoptera</taxon>
        <taxon>Endopterygota</taxon>
        <taxon>Diptera</taxon>
        <taxon>Brachycera</taxon>
        <taxon>Muscomorpha</taxon>
        <taxon>Muscoidea</taxon>
        <taxon>Muscidae</taxon>
        <taxon>Musca</taxon>
    </lineage>
</organism>
<name>A0A1I8M1T2_MUSDO</name>
<feature type="compositionally biased region" description="Polar residues" evidence="17">
    <location>
        <begin position="4823"/>
        <end position="4832"/>
    </location>
</feature>
<keyword evidence="9" id="KW-0862">Zinc</keyword>
<feature type="compositionally biased region" description="Low complexity" evidence="17">
    <location>
        <begin position="5053"/>
        <end position="5071"/>
    </location>
</feature>
<evidence type="ECO:0000256" key="6">
    <source>
        <dbReference type="ARBA" id="ARBA00022630"/>
    </source>
</evidence>
<dbReference type="PROSITE" id="PS50021">
    <property type="entry name" value="CH"/>
    <property type="match status" value="1"/>
</dbReference>
<feature type="region of interest" description="Disordered" evidence="17">
    <location>
        <begin position="2479"/>
        <end position="2510"/>
    </location>
</feature>
<feature type="compositionally biased region" description="Polar residues" evidence="17">
    <location>
        <begin position="3323"/>
        <end position="3343"/>
    </location>
</feature>
<feature type="compositionally biased region" description="Basic and acidic residues" evidence="17">
    <location>
        <begin position="2876"/>
        <end position="2906"/>
    </location>
</feature>
<feature type="compositionally biased region" description="Low complexity" evidence="17">
    <location>
        <begin position="2487"/>
        <end position="2505"/>
    </location>
</feature>
<feature type="region of interest" description="Disordered" evidence="17">
    <location>
        <begin position="781"/>
        <end position="815"/>
    </location>
</feature>
<feature type="compositionally biased region" description="Polar residues" evidence="17">
    <location>
        <begin position="4193"/>
        <end position="4204"/>
    </location>
</feature>
<feature type="compositionally biased region" description="Low complexity" evidence="17">
    <location>
        <begin position="3227"/>
        <end position="3239"/>
    </location>
</feature>
<dbReference type="Gene3D" id="3.50.50.60">
    <property type="entry name" value="FAD/NAD(P)-binding domain"/>
    <property type="match status" value="1"/>
</dbReference>
<feature type="compositionally biased region" description="Basic and acidic residues" evidence="17">
    <location>
        <begin position="2250"/>
        <end position="2261"/>
    </location>
</feature>
<dbReference type="FunFam" id="2.10.110.10:FF:000118">
    <property type="entry name" value="protein-methionine sulfoxide oxidase Mical isoform X4"/>
    <property type="match status" value="1"/>
</dbReference>
<feature type="compositionally biased region" description="Basic and acidic residues" evidence="17">
    <location>
        <begin position="3823"/>
        <end position="3837"/>
    </location>
</feature>
<feature type="compositionally biased region" description="Polar residues" evidence="17">
    <location>
        <begin position="2399"/>
        <end position="2425"/>
    </location>
</feature>
<feature type="compositionally biased region" description="Polar residues" evidence="17">
    <location>
        <begin position="1835"/>
        <end position="1844"/>
    </location>
</feature>
<feature type="region of interest" description="Disordered" evidence="17">
    <location>
        <begin position="716"/>
        <end position="736"/>
    </location>
</feature>
<feature type="compositionally biased region" description="Polar residues" evidence="17">
    <location>
        <begin position="1429"/>
        <end position="1441"/>
    </location>
</feature>
<evidence type="ECO:0000256" key="9">
    <source>
        <dbReference type="ARBA" id="ARBA00022833"/>
    </source>
</evidence>
<dbReference type="SUPFAM" id="SSF51905">
    <property type="entry name" value="FAD/NAD(P)-binding domain"/>
    <property type="match status" value="1"/>
</dbReference>
<dbReference type="InterPro" id="IPR036872">
    <property type="entry name" value="CH_dom_sf"/>
</dbReference>
<feature type="region of interest" description="Disordered" evidence="17">
    <location>
        <begin position="5028"/>
        <end position="5075"/>
    </location>
</feature>
<feature type="region of interest" description="Disordered" evidence="17">
    <location>
        <begin position="1767"/>
        <end position="1849"/>
    </location>
</feature>
<feature type="region of interest" description="Disordered" evidence="17">
    <location>
        <begin position="3886"/>
        <end position="3920"/>
    </location>
</feature>
<feature type="compositionally biased region" description="Polar residues" evidence="17">
    <location>
        <begin position="1636"/>
        <end position="1663"/>
    </location>
</feature>
<evidence type="ECO:0000256" key="14">
    <source>
        <dbReference type="ARBA" id="ARBA00023203"/>
    </source>
</evidence>
<feature type="compositionally biased region" description="Polar residues" evidence="17">
    <location>
        <begin position="4372"/>
        <end position="4399"/>
    </location>
</feature>
<evidence type="ECO:0000256" key="10">
    <source>
        <dbReference type="ARBA" id="ARBA00022857"/>
    </source>
</evidence>
<feature type="compositionally biased region" description="Polar residues" evidence="17">
    <location>
        <begin position="2370"/>
        <end position="2392"/>
    </location>
</feature>
<dbReference type="FunFam" id="1.10.418.10:FF:000085">
    <property type="entry name" value="protein-methionine sulfoxide oxidase Mical isoform X3"/>
    <property type="match status" value="1"/>
</dbReference>
<feature type="region of interest" description="Disordered" evidence="17">
    <location>
        <begin position="2250"/>
        <end position="2428"/>
    </location>
</feature>
<feature type="region of interest" description="Disordered" evidence="17">
    <location>
        <begin position="1556"/>
        <end position="1663"/>
    </location>
</feature>
<feature type="compositionally biased region" description="Basic and acidic residues" evidence="17">
    <location>
        <begin position="2033"/>
        <end position="2044"/>
    </location>
</feature>
<dbReference type="VEuPathDB" id="VectorBase:MDOMA2_018378"/>
<evidence type="ECO:0000256" key="1">
    <source>
        <dbReference type="ARBA" id="ARBA00001974"/>
    </source>
</evidence>
<feature type="compositionally biased region" description="Polar residues" evidence="17">
    <location>
        <begin position="5264"/>
        <end position="5273"/>
    </location>
</feature>
<feature type="compositionally biased region" description="Polar residues" evidence="17">
    <location>
        <begin position="1767"/>
        <end position="1784"/>
    </location>
</feature>
<feature type="region of interest" description="Disordered" evidence="17">
    <location>
        <begin position="2830"/>
        <end position="2926"/>
    </location>
</feature>
<feature type="compositionally biased region" description="Polar residues" evidence="17">
    <location>
        <begin position="4569"/>
        <end position="4580"/>
    </location>
</feature>
<keyword evidence="16" id="KW-0175">Coiled coil</keyword>
<feature type="compositionally biased region" description="Acidic residues" evidence="17">
    <location>
        <begin position="3085"/>
        <end position="3099"/>
    </location>
</feature>
<dbReference type="Pfam" id="PF12130">
    <property type="entry name" value="bMERB_dom"/>
    <property type="match status" value="1"/>
</dbReference>
<dbReference type="InterPro" id="IPR001781">
    <property type="entry name" value="Znf_LIM"/>
</dbReference>
<feature type="compositionally biased region" description="Basic and acidic residues" evidence="17">
    <location>
        <begin position="2183"/>
        <end position="2193"/>
    </location>
</feature>
<feature type="region of interest" description="Disordered" evidence="17">
    <location>
        <begin position="4906"/>
        <end position="4939"/>
    </location>
</feature>
<evidence type="ECO:0000313" key="18">
    <source>
        <dbReference type="EnsemblMetazoa" id="MDOA000367-PB"/>
    </source>
</evidence>
<feature type="region of interest" description="Disordered" evidence="17">
    <location>
        <begin position="5264"/>
        <end position="5322"/>
    </location>
</feature>
<feature type="region of interest" description="Disordered" evidence="17">
    <location>
        <begin position="4226"/>
        <end position="4256"/>
    </location>
</feature>
<feature type="compositionally biased region" description="Polar residues" evidence="17">
    <location>
        <begin position="4906"/>
        <end position="4923"/>
    </location>
</feature>
<dbReference type="eggNOG" id="KOG1700">
    <property type="taxonomic scope" value="Eukaryota"/>
</dbReference>
<feature type="coiled-coil region" evidence="16">
    <location>
        <begin position="5328"/>
        <end position="5359"/>
    </location>
</feature>
<keyword evidence="13" id="KW-0440">LIM domain</keyword>
<feature type="compositionally biased region" description="Basic and acidic residues" evidence="17">
    <location>
        <begin position="1325"/>
        <end position="1338"/>
    </location>
</feature>
<feature type="compositionally biased region" description="Basic and acidic residues" evidence="17">
    <location>
        <begin position="804"/>
        <end position="815"/>
    </location>
</feature>
<dbReference type="PROSITE" id="PS51848">
    <property type="entry name" value="BMERB"/>
    <property type="match status" value="1"/>
</dbReference>
<comment type="catalytic activity">
    <reaction evidence="15">
        <text>L-methionyl-[F-actin] + NADPH + O2 + H(+) = L-methionyl-(R)-S-oxide-[F-actin] + NADP(+) + H2O</text>
        <dbReference type="Rhea" id="RHEA:51308"/>
        <dbReference type="Rhea" id="RHEA-COMP:12953"/>
        <dbReference type="Rhea" id="RHEA-COMP:12956"/>
        <dbReference type="ChEBI" id="CHEBI:15377"/>
        <dbReference type="ChEBI" id="CHEBI:15378"/>
        <dbReference type="ChEBI" id="CHEBI:15379"/>
        <dbReference type="ChEBI" id="CHEBI:16044"/>
        <dbReference type="ChEBI" id="CHEBI:45764"/>
        <dbReference type="ChEBI" id="CHEBI:57783"/>
        <dbReference type="ChEBI" id="CHEBI:58349"/>
        <dbReference type="EC" id="1.14.13.225"/>
    </reaction>
</comment>
<feature type="compositionally biased region" description="Low complexity" evidence="17">
    <location>
        <begin position="4427"/>
        <end position="4441"/>
    </location>
</feature>
<feature type="region of interest" description="Disordered" evidence="17">
    <location>
        <begin position="2938"/>
        <end position="3150"/>
    </location>
</feature>
<dbReference type="InterPro" id="IPR001715">
    <property type="entry name" value="CH_dom"/>
</dbReference>
<evidence type="ECO:0000256" key="5">
    <source>
        <dbReference type="ARBA" id="ARBA00022490"/>
    </source>
</evidence>
<dbReference type="PANTHER" id="PTHR23167:SF54">
    <property type="entry name" value="[F-ACTIN]-MONOOXYGENASE MICAL"/>
    <property type="match status" value="1"/>
</dbReference>
<keyword evidence="12" id="KW-0503">Monooxygenase</keyword>
<dbReference type="CDD" id="cd09439">
    <property type="entry name" value="LIM_Mical"/>
    <property type="match status" value="1"/>
</dbReference>
<feature type="compositionally biased region" description="Basic residues" evidence="17">
    <location>
        <begin position="5145"/>
        <end position="5155"/>
    </location>
</feature>
<feature type="compositionally biased region" description="Basic and acidic residues" evidence="17">
    <location>
        <begin position="2845"/>
        <end position="2860"/>
    </location>
</feature>
<feature type="compositionally biased region" description="Polar residues" evidence="17">
    <location>
        <begin position="4413"/>
        <end position="4426"/>
    </location>
</feature>
<feature type="compositionally biased region" description="Low complexity" evidence="17">
    <location>
        <begin position="2962"/>
        <end position="2972"/>
    </location>
</feature>
<dbReference type="InterPro" id="IPR022735">
    <property type="entry name" value="bMERB_dom"/>
</dbReference>
<dbReference type="Pfam" id="PF00307">
    <property type="entry name" value="CH"/>
    <property type="match status" value="1"/>
</dbReference>
<feature type="compositionally biased region" description="Basic and acidic residues" evidence="17">
    <location>
        <begin position="2299"/>
        <end position="2315"/>
    </location>
</feature>
<feature type="compositionally biased region" description="Low complexity" evidence="17">
    <location>
        <begin position="1556"/>
        <end position="1571"/>
    </location>
</feature>
<keyword evidence="7" id="KW-0479">Metal-binding</keyword>
<feature type="region of interest" description="Disordered" evidence="17">
    <location>
        <begin position="5135"/>
        <end position="5252"/>
    </location>
</feature>
<feature type="region of interest" description="Disordered" evidence="17">
    <location>
        <begin position="2171"/>
        <end position="2227"/>
    </location>
</feature>
<feature type="compositionally biased region" description="Basic residues" evidence="17">
    <location>
        <begin position="2835"/>
        <end position="2844"/>
    </location>
</feature>
<feature type="region of interest" description="Disordered" evidence="17">
    <location>
        <begin position="4817"/>
        <end position="4894"/>
    </location>
</feature>
<dbReference type="SMART" id="SM01203">
    <property type="entry name" value="DUF3585"/>
    <property type="match status" value="1"/>
</dbReference>
<feature type="compositionally biased region" description="Basic and acidic residues" evidence="17">
    <location>
        <begin position="1205"/>
        <end position="1218"/>
    </location>
</feature>
<feature type="region of interest" description="Disordered" evidence="17">
    <location>
        <begin position="3189"/>
        <end position="3242"/>
    </location>
</feature>
<feature type="compositionally biased region" description="Low complexity" evidence="17">
    <location>
        <begin position="5212"/>
        <end position="5224"/>
    </location>
</feature>
<dbReference type="GO" id="GO:0005737">
    <property type="term" value="C:cytoplasm"/>
    <property type="evidence" value="ECO:0007669"/>
    <property type="project" value="UniProtKB-SubCell"/>
</dbReference>
<feature type="compositionally biased region" description="Pro residues" evidence="17">
    <location>
        <begin position="4095"/>
        <end position="4109"/>
    </location>
</feature>
<feature type="compositionally biased region" description="Basic and acidic residues" evidence="17">
    <location>
        <begin position="1230"/>
        <end position="1241"/>
    </location>
</feature>
<comment type="subcellular location">
    <subcellularLocation>
        <location evidence="2">Cytoplasm</location>
    </subcellularLocation>
</comment>
<dbReference type="FunFam" id="3.50.50.60:FF:000004">
    <property type="entry name" value="protein-methionine sulfoxide oxidase MICAL2 isoform X1"/>
    <property type="match status" value="1"/>
</dbReference>
<feature type="compositionally biased region" description="Polar residues" evidence="17">
    <location>
        <begin position="4160"/>
        <end position="4169"/>
    </location>
</feature>
<feature type="compositionally biased region" description="Basic and acidic residues" evidence="17">
    <location>
        <begin position="3900"/>
        <end position="3918"/>
    </location>
</feature>
<feature type="compositionally biased region" description="Polar residues" evidence="17">
    <location>
        <begin position="2973"/>
        <end position="2986"/>
    </location>
</feature>
<dbReference type="SUPFAM" id="SSF47576">
    <property type="entry name" value="Calponin-homology domain, CH-domain"/>
    <property type="match status" value="1"/>
</dbReference>
<feature type="compositionally biased region" description="Low complexity" evidence="17">
    <location>
        <begin position="5236"/>
        <end position="5252"/>
    </location>
</feature>
<comment type="similarity">
    <text evidence="3">Belongs to the Mical family.</text>
</comment>
<evidence type="ECO:0000256" key="8">
    <source>
        <dbReference type="ARBA" id="ARBA00022827"/>
    </source>
</evidence>
<feature type="compositionally biased region" description="Polar residues" evidence="17">
    <location>
        <begin position="1355"/>
        <end position="1364"/>
    </location>
</feature>
<feature type="compositionally biased region" description="Acidic residues" evidence="17">
    <location>
        <begin position="1299"/>
        <end position="1324"/>
    </location>
</feature>
<feature type="region of interest" description="Disordered" evidence="17">
    <location>
        <begin position="4663"/>
        <end position="4714"/>
    </location>
</feature>
<keyword evidence="5" id="KW-0963">Cytoplasm</keyword>
<keyword evidence="10" id="KW-0521">NADP</keyword>
<feature type="region of interest" description="Disordered" evidence="17">
    <location>
        <begin position="4367"/>
        <end position="4401"/>
    </location>
</feature>
<evidence type="ECO:0000256" key="17">
    <source>
        <dbReference type="SAM" id="MobiDB-lite"/>
    </source>
</evidence>
<feature type="region of interest" description="Disordered" evidence="17">
    <location>
        <begin position="5483"/>
        <end position="5527"/>
    </location>
</feature>
<dbReference type="SMART" id="SM00033">
    <property type="entry name" value="CH"/>
    <property type="match status" value="1"/>
</dbReference>
<feature type="compositionally biased region" description="Polar residues" evidence="17">
    <location>
        <begin position="3803"/>
        <end position="3815"/>
    </location>
</feature>
<dbReference type="GO" id="GO:0046872">
    <property type="term" value="F:metal ion binding"/>
    <property type="evidence" value="ECO:0007669"/>
    <property type="project" value="UniProtKB-KW"/>
</dbReference>
<evidence type="ECO:0000256" key="7">
    <source>
        <dbReference type="ARBA" id="ARBA00022723"/>
    </source>
</evidence>
<feature type="compositionally biased region" description="Polar residues" evidence="17">
    <location>
        <begin position="3020"/>
        <end position="3030"/>
    </location>
</feature>